<protein>
    <recommendedName>
        <fullName evidence="3">Polyketide cyclase / dehydrase and lipid transport</fullName>
    </recommendedName>
</protein>
<proteinExistence type="predicted"/>
<organism evidence="1 2">
    <name type="scientific">Paractinoplanes atraurantiacus</name>
    <dbReference type="NCBI Taxonomy" id="1036182"/>
    <lineage>
        <taxon>Bacteria</taxon>
        <taxon>Bacillati</taxon>
        <taxon>Actinomycetota</taxon>
        <taxon>Actinomycetes</taxon>
        <taxon>Micromonosporales</taxon>
        <taxon>Micromonosporaceae</taxon>
        <taxon>Paractinoplanes</taxon>
    </lineage>
</organism>
<accession>A0A285F363</accession>
<reference evidence="1 2" key="1">
    <citation type="submission" date="2017-09" db="EMBL/GenBank/DDBJ databases">
        <authorList>
            <person name="Ehlers B."/>
            <person name="Leendertz F.H."/>
        </authorList>
    </citation>
    <scope>NUCLEOTIDE SEQUENCE [LARGE SCALE GENOMIC DNA]</scope>
    <source>
        <strain evidence="1 2">CGMCC 4.6857</strain>
    </source>
</reference>
<sequence>MSELLALRGVVEATPEAVAAVLLDVRPGGRSPIAVTGTIEETDVGDQFEVIQDGAKISVAIDRAARSVTIEGAWWYRGVTSVEPDDRGSLVRFRMFNIAEGTGWAVRFVSRGPINAAPRQFADTIARLGEELGVKSWVDG</sequence>
<evidence type="ECO:0000313" key="2">
    <source>
        <dbReference type="Proteomes" id="UP000219612"/>
    </source>
</evidence>
<evidence type="ECO:0008006" key="3">
    <source>
        <dbReference type="Google" id="ProtNLM"/>
    </source>
</evidence>
<dbReference type="Proteomes" id="UP000219612">
    <property type="component" value="Unassembled WGS sequence"/>
</dbReference>
<dbReference type="RefSeq" id="WP_097317827.1">
    <property type="nucleotide sequence ID" value="NZ_OBDY01000001.1"/>
</dbReference>
<keyword evidence="2" id="KW-1185">Reference proteome</keyword>
<dbReference type="OrthoDB" id="2590919at2"/>
<evidence type="ECO:0000313" key="1">
    <source>
        <dbReference type="EMBL" id="SNY05718.1"/>
    </source>
</evidence>
<dbReference type="AlphaFoldDB" id="A0A285F363"/>
<dbReference type="EMBL" id="OBDY01000001">
    <property type="protein sequence ID" value="SNY05718.1"/>
    <property type="molecule type" value="Genomic_DNA"/>
</dbReference>
<gene>
    <name evidence="1" type="ORF">SAMN05421748_101536</name>
</gene>
<name>A0A285F363_9ACTN</name>